<evidence type="ECO:0000313" key="1">
    <source>
        <dbReference type="EMBL" id="SDU37607.1"/>
    </source>
</evidence>
<dbReference type="KEGG" id="nur:ATY38_07845"/>
<dbReference type="EMBL" id="FNLN01000083">
    <property type="protein sequence ID" value="SDU37607.1"/>
    <property type="molecule type" value="Genomic_DNA"/>
</dbReference>
<accession>A0A1H2I0C3</accession>
<dbReference type="AlphaFoldDB" id="A0A1H2I0C3"/>
<proteinExistence type="predicted"/>
<dbReference type="Proteomes" id="UP000182882">
    <property type="component" value="Unassembled WGS sequence"/>
</dbReference>
<dbReference type="Gene3D" id="3.90.79.10">
    <property type="entry name" value="Nucleoside Triphosphate Pyrophosphohydrolase"/>
    <property type="match status" value="1"/>
</dbReference>
<gene>
    <name evidence="1" type="ORF">SAMN05216406_1832</name>
</gene>
<keyword evidence="2" id="KW-1185">Reference proteome</keyword>
<evidence type="ECO:0000313" key="2">
    <source>
        <dbReference type="Proteomes" id="UP000182882"/>
    </source>
</evidence>
<protein>
    <submittedName>
        <fullName evidence="1">Predicted phosphoesterase, NUDIX family</fullName>
    </submittedName>
</protein>
<organism evidence="1 2">
    <name type="scientific">Nitrosomonas ureae</name>
    <dbReference type="NCBI Taxonomy" id="44577"/>
    <lineage>
        <taxon>Bacteria</taxon>
        <taxon>Pseudomonadati</taxon>
        <taxon>Pseudomonadota</taxon>
        <taxon>Betaproteobacteria</taxon>
        <taxon>Nitrosomonadales</taxon>
        <taxon>Nitrosomonadaceae</taxon>
        <taxon>Nitrosomonas</taxon>
    </lineage>
</organism>
<name>A0A1H2I0C3_9PROT</name>
<reference evidence="2" key="1">
    <citation type="submission" date="2016-10" db="EMBL/GenBank/DDBJ databases">
        <authorList>
            <person name="Varghese N."/>
            <person name="Submissions S."/>
        </authorList>
    </citation>
    <scope>NUCLEOTIDE SEQUENCE [LARGE SCALE GENOMIC DNA]</scope>
    <source>
        <strain evidence="2">Nm10</strain>
    </source>
</reference>
<sequence>MIKLSGLAKKYADESVLVCQRSDMTPLLTHSGVLPASPLIWKAICHATPMRRINAESDTSVIQLVSYFLILHKGKFLTHRRTKRQPEKRLTDIRSLGFSGHICKHDTNHLLGNDLFEPSFEDAPYLNRELAEEVSVKLESKNPIRFSGYIWDPSDTLGLQHLALLYIVPTNGDYKILEPGLITDARFESLLEIKSKLELYTTWSRLLINELEVNKTNFLEKLK</sequence>